<dbReference type="PROSITE" id="PS00107">
    <property type="entry name" value="PROTEIN_KINASE_ATP"/>
    <property type="match status" value="1"/>
</dbReference>
<dbReference type="InterPro" id="IPR011009">
    <property type="entry name" value="Kinase-like_dom_sf"/>
</dbReference>
<keyword evidence="4" id="KW-0808">Transferase</keyword>
<organism evidence="12 13">
    <name type="scientific">Cucurbita moschata</name>
    <name type="common">Winter crookneck squash</name>
    <name type="synonym">Cucurbita pepo var. moschata</name>
    <dbReference type="NCBI Taxonomy" id="3662"/>
    <lineage>
        <taxon>Eukaryota</taxon>
        <taxon>Viridiplantae</taxon>
        <taxon>Streptophyta</taxon>
        <taxon>Embryophyta</taxon>
        <taxon>Tracheophyta</taxon>
        <taxon>Spermatophyta</taxon>
        <taxon>Magnoliopsida</taxon>
        <taxon>eudicotyledons</taxon>
        <taxon>Gunneridae</taxon>
        <taxon>Pentapetalae</taxon>
        <taxon>rosids</taxon>
        <taxon>fabids</taxon>
        <taxon>Cucurbitales</taxon>
        <taxon>Cucurbitaceae</taxon>
        <taxon>Cucurbiteae</taxon>
        <taxon>Cucurbita</taxon>
    </lineage>
</organism>
<dbReference type="GeneID" id="111433151"/>
<dbReference type="PROSITE" id="PS50011">
    <property type="entry name" value="PROTEIN_KINASE_DOM"/>
    <property type="match status" value="1"/>
</dbReference>
<keyword evidence="3" id="KW-0723">Serine/threonine-protein kinase</keyword>
<proteinExistence type="inferred from homology"/>
<dbReference type="RefSeq" id="XP_022925871.1">
    <property type="nucleotide sequence ID" value="XM_023070103.1"/>
</dbReference>
<comment type="similarity">
    <text evidence="1">Belongs to the protein kinase superfamily. TKL Ser/Thr protein kinase family. RAF subfamily.</text>
</comment>
<reference evidence="13" key="1">
    <citation type="submission" date="2025-08" db="UniProtKB">
        <authorList>
            <consortium name="RefSeq"/>
        </authorList>
    </citation>
    <scope>IDENTIFICATION</scope>
    <source>
        <tissue evidence="13">Young leaves</tissue>
    </source>
</reference>
<dbReference type="InterPro" id="IPR001245">
    <property type="entry name" value="Ser-Thr/Tyr_kinase_cat_dom"/>
</dbReference>
<dbReference type="InterPro" id="IPR000719">
    <property type="entry name" value="Prot_kinase_dom"/>
</dbReference>
<dbReference type="Proteomes" id="UP000504609">
    <property type="component" value="Unplaced"/>
</dbReference>
<dbReference type="PRINTS" id="PR00109">
    <property type="entry name" value="TYRKINASE"/>
</dbReference>
<evidence type="ECO:0000256" key="1">
    <source>
        <dbReference type="ARBA" id="ARBA00010507"/>
    </source>
</evidence>
<feature type="binding site" evidence="10">
    <location>
        <position position="604"/>
    </location>
    <ligand>
        <name>ATP</name>
        <dbReference type="ChEBI" id="CHEBI:30616"/>
    </ligand>
</feature>
<keyword evidence="5 10" id="KW-0547">Nucleotide-binding</keyword>
<dbReference type="GO" id="GO:0004674">
    <property type="term" value="F:protein serine/threonine kinase activity"/>
    <property type="evidence" value="ECO:0007669"/>
    <property type="project" value="UniProtKB-KW"/>
</dbReference>
<comment type="catalytic activity">
    <reaction evidence="9">
        <text>L-seryl-[protein] + ATP = O-phospho-L-seryl-[protein] + ADP + H(+)</text>
        <dbReference type="Rhea" id="RHEA:17989"/>
        <dbReference type="Rhea" id="RHEA-COMP:9863"/>
        <dbReference type="Rhea" id="RHEA-COMP:11604"/>
        <dbReference type="ChEBI" id="CHEBI:15378"/>
        <dbReference type="ChEBI" id="CHEBI:29999"/>
        <dbReference type="ChEBI" id="CHEBI:30616"/>
        <dbReference type="ChEBI" id="CHEBI:83421"/>
        <dbReference type="ChEBI" id="CHEBI:456216"/>
        <dbReference type="EC" id="2.7.11.1"/>
    </reaction>
</comment>
<dbReference type="SMART" id="SM00220">
    <property type="entry name" value="S_TKc"/>
    <property type="match status" value="1"/>
</dbReference>
<evidence type="ECO:0000256" key="5">
    <source>
        <dbReference type="ARBA" id="ARBA00022741"/>
    </source>
</evidence>
<dbReference type="GO" id="GO:0005524">
    <property type="term" value="F:ATP binding"/>
    <property type="evidence" value="ECO:0007669"/>
    <property type="project" value="UniProtKB-UniRule"/>
</dbReference>
<dbReference type="PANTHER" id="PTHR44329">
    <property type="entry name" value="SERINE/THREONINE-PROTEIN KINASE TNNI3K-RELATED"/>
    <property type="match status" value="1"/>
</dbReference>
<dbReference type="SUPFAM" id="SSF56112">
    <property type="entry name" value="Protein kinase-like (PK-like)"/>
    <property type="match status" value="1"/>
</dbReference>
<dbReference type="Gene3D" id="1.10.510.10">
    <property type="entry name" value="Transferase(Phosphotransferase) domain 1"/>
    <property type="match status" value="1"/>
</dbReference>
<protein>
    <recommendedName>
        <fullName evidence="2">non-specific serine/threonine protein kinase</fullName>
        <ecNumber evidence="2">2.7.11.1</ecNumber>
    </recommendedName>
</protein>
<dbReference type="AlphaFoldDB" id="A0A6J1EDD1"/>
<dbReference type="InterPro" id="IPR051681">
    <property type="entry name" value="Ser/Thr_Kinases-Pseudokinases"/>
</dbReference>
<dbReference type="KEGG" id="cmos:111433151"/>
<evidence type="ECO:0000313" key="13">
    <source>
        <dbReference type="RefSeq" id="XP_022925871.1"/>
    </source>
</evidence>
<evidence type="ECO:0000256" key="8">
    <source>
        <dbReference type="ARBA" id="ARBA00047899"/>
    </source>
</evidence>
<keyword evidence="7 10" id="KW-0067">ATP-binding</keyword>
<feature type="domain" description="Protein kinase" evidence="11">
    <location>
        <begin position="577"/>
        <end position="835"/>
    </location>
</feature>
<dbReference type="Gene3D" id="3.30.200.20">
    <property type="entry name" value="Phosphorylase Kinase, domain 1"/>
    <property type="match status" value="1"/>
</dbReference>
<evidence type="ECO:0000256" key="2">
    <source>
        <dbReference type="ARBA" id="ARBA00012513"/>
    </source>
</evidence>
<dbReference type="PANTHER" id="PTHR44329:SF281">
    <property type="entry name" value="SERINE_THREONINE-PROTEIN KINASE CTR1"/>
    <property type="match status" value="1"/>
</dbReference>
<dbReference type="Pfam" id="PF07714">
    <property type="entry name" value="PK_Tyr_Ser-Thr"/>
    <property type="match status" value="1"/>
</dbReference>
<evidence type="ECO:0000256" key="3">
    <source>
        <dbReference type="ARBA" id="ARBA00022527"/>
    </source>
</evidence>
<evidence type="ECO:0000256" key="9">
    <source>
        <dbReference type="ARBA" id="ARBA00048679"/>
    </source>
</evidence>
<sequence>MEMPGRRSDYTFLSQIPDEEIGTGPSTSFFGSIAAEANISKGRTDRVFDWDGSGDHKLNTQPNRIGNMYSWIGLQRHSSGSSYDDSSLSSDYYAPTLSNAAANEINALGYIHDDEFRVKAVGSGGSSGKSWAQQTEESYQLQLALALRLSSEATCADDPNFMDLMPDEAASRSLSSSAEAISHRFWVNGCMSYFEKVPDGLYLIHGMDPYVWSLCTNLKEDGRIPSFESLKTVDFSIRSSIEVVFIDRHSDASLKELQNRVHNISSSCITTEEVADHLAKLVCNHMGGSVSEGEDALVPSWRECSDDLKECLGSVVIPLCSLAVGLCRHRALLFKVLADSIDLPCRIARGCKYCTRDDASSCLVRFGLDREYVIDLIGKPGCLCEPDCLLNGPSSISISSPLRFPRLKPIESNIDFRSLAKQYFLDSQSLNIVFDEASSGNVVSGKDAACSVYQRPFNRKDVHGKNIVLAGDRDRSPQLMNPKVTQRNAQDGKSEQFRSCDSTAQHSVQSTPFVENVVRLNQISQIDSRDSEPLLALPCLRMDPANNLSFIDGNRLVKKPNQLSFGIEDFVIPWNDLVLREKIGAGSFGTVYHADWHGSDVAVKILMEQDLNAERFEEFLREVAIMKSLRHPNIVLFMGAVTEPPNLSIVTEYLSRGSLHRLLHRPGAREVLDERRRLNMAHDVAKGMNYLHKRNPPIVHRDLKSPNILVDKKYTVKICDFGLSRLKAHTFLSSKSAAGTPEWMAPEVLRDEPSNEKSDVYSFGVILWELASLQQPWGNLNPAQVVAAVGFKGKRLEIPCDLNPQVATIIEACFASEPWKRPSFYEIMESLKPLIKPATPNQARPNMSLVTQ</sequence>
<evidence type="ECO:0000259" key="11">
    <source>
        <dbReference type="PROSITE" id="PS50011"/>
    </source>
</evidence>
<dbReference type="FunFam" id="3.30.200.20:FF:000060">
    <property type="entry name" value="Serine/threonine-protein kinase isoform 1"/>
    <property type="match status" value="1"/>
</dbReference>
<dbReference type="Pfam" id="PF14381">
    <property type="entry name" value="EDR1_CTR1_ARMC3_pept"/>
    <property type="match status" value="1"/>
</dbReference>
<dbReference type="InterPro" id="IPR008271">
    <property type="entry name" value="Ser/Thr_kinase_AS"/>
</dbReference>
<gene>
    <name evidence="13" type="primary">LOC111433151</name>
</gene>
<accession>A0A6J1EDD1</accession>
<name>A0A6J1EDD1_CUCMO</name>
<dbReference type="GO" id="GO:0006950">
    <property type="term" value="P:response to stress"/>
    <property type="evidence" value="ECO:0007669"/>
    <property type="project" value="UniProtKB-ARBA"/>
</dbReference>
<dbReference type="GO" id="GO:0010182">
    <property type="term" value="P:sugar mediated signaling pathway"/>
    <property type="evidence" value="ECO:0007669"/>
    <property type="project" value="UniProtKB-ARBA"/>
</dbReference>
<evidence type="ECO:0000256" key="6">
    <source>
        <dbReference type="ARBA" id="ARBA00022777"/>
    </source>
</evidence>
<evidence type="ECO:0000256" key="4">
    <source>
        <dbReference type="ARBA" id="ARBA00022679"/>
    </source>
</evidence>
<dbReference type="PROSITE" id="PS00108">
    <property type="entry name" value="PROTEIN_KINASE_ST"/>
    <property type="match status" value="1"/>
</dbReference>
<evidence type="ECO:0000256" key="10">
    <source>
        <dbReference type="PROSITE-ProRule" id="PRU10141"/>
    </source>
</evidence>
<comment type="catalytic activity">
    <reaction evidence="8">
        <text>L-threonyl-[protein] + ATP = O-phospho-L-threonyl-[protein] + ADP + H(+)</text>
        <dbReference type="Rhea" id="RHEA:46608"/>
        <dbReference type="Rhea" id="RHEA-COMP:11060"/>
        <dbReference type="Rhea" id="RHEA-COMP:11605"/>
        <dbReference type="ChEBI" id="CHEBI:15378"/>
        <dbReference type="ChEBI" id="CHEBI:30013"/>
        <dbReference type="ChEBI" id="CHEBI:30616"/>
        <dbReference type="ChEBI" id="CHEBI:61977"/>
        <dbReference type="ChEBI" id="CHEBI:456216"/>
        <dbReference type="EC" id="2.7.11.1"/>
    </reaction>
</comment>
<evidence type="ECO:0000313" key="12">
    <source>
        <dbReference type="Proteomes" id="UP000504609"/>
    </source>
</evidence>
<keyword evidence="12" id="KW-1185">Reference proteome</keyword>
<dbReference type="EC" id="2.7.11.1" evidence="2"/>
<dbReference type="InterPro" id="IPR017441">
    <property type="entry name" value="Protein_kinase_ATP_BS"/>
</dbReference>
<keyword evidence="6" id="KW-0418">Kinase</keyword>
<dbReference type="FunFam" id="1.10.510.10:FF:000193">
    <property type="entry name" value="Serine/threonine-protein kinase CTR1"/>
    <property type="match status" value="1"/>
</dbReference>
<dbReference type="CDD" id="cd13999">
    <property type="entry name" value="STKc_MAP3K-like"/>
    <property type="match status" value="1"/>
</dbReference>
<evidence type="ECO:0000256" key="7">
    <source>
        <dbReference type="ARBA" id="ARBA00022840"/>
    </source>
</evidence>
<dbReference type="InterPro" id="IPR055164">
    <property type="entry name" value="EDR1/CTR1/ARMC3-like_pept-like"/>
</dbReference>